<dbReference type="PANTHER" id="PTHR21327:SF29">
    <property type="entry name" value="GTP CYCLOHYDROLASE-2"/>
    <property type="match status" value="1"/>
</dbReference>
<dbReference type="SUPFAM" id="SSF142695">
    <property type="entry name" value="RibA-like"/>
    <property type="match status" value="1"/>
</dbReference>
<dbReference type="CDD" id="cd00641">
    <property type="entry name" value="GTP_cyclohydro2"/>
    <property type="match status" value="1"/>
</dbReference>
<evidence type="ECO:0000256" key="9">
    <source>
        <dbReference type="SAM" id="MobiDB-lite"/>
    </source>
</evidence>
<keyword evidence="6" id="KW-0378">Hydrolase</keyword>
<comment type="caution">
    <text evidence="11">The sequence shown here is derived from an EMBL/GenBank/DDBJ whole genome shotgun (WGS) entry which is preliminary data.</text>
</comment>
<name>A0AAV0ALE9_PHAPC</name>
<gene>
    <name evidence="11" type="ORF">PPACK8108_LOCUS3548</name>
</gene>
<proteinExistence type="inferred from homology"/>
<dbReference type="AlphaFoldDB" id="A0AAV0ALE9"/>
<keyword evidence="7" id="KW-0342">GTP-binding</keyword>
<evidence type="ECO:0000256" key="8">
    <source>
        <dbReference type="ARBA" id="ARBA00049295"/>
    </source>
</evidence>
<sequence>MASATFLCRNHQQQTSSLNSSDLNLFSILTSSTLEGSDNCLNWDRRPRLDPLIVRAAALSSPSQTRNHYLHQYFPHSHHHNHQQSNRVSSVKINIKRQVRNDQSNHQPRVSNPRQSINLSASPSASVSASTSSSTSTSSFQSISILKQPSSSPNSSIYSASLQDSIDKLRTELIHLDTVTSPVRAPISDPAIVNVQCQVKTRIPSRHGNIWLHLYTNDLDDQEHLALVIDSFNKAPIIKSQSLNRTWTQSETRIDRIIRGADELSGEAQVSTPAQAELLIETEGEVPIDQLPIVRIHSECFTGEIIGSRRCDCGEQLDRSIEFIFNQSPHQGVIVYLKQEGRGIGLRNKIKAYNLQDLGFDTIEANRLLGFGDDLRDYRVASKIIEDLGLKRIRLMTNNPKKLETFRHLGLESNNDSDDTKKVEVAERISMIPYQWERGTICDHDSKDFRIGNSSGELNGSLEDMRSFDSNINKADLIENRKSEELESYLRTKVIKMS</sequence>
<evidence type="ECO:0000256" key="1">
    <source>
        <dbReference type="ARBA" id="ARBA00005104"/>
    </source>
</evidence>
<dbReference type="EC" id="3.5.4.25" evidence="3"/>
<dbReference type="Proteomes" id="UP001153365">
    <property type="component" value="Unassembled WGS sequence"/>
</dbReference>
<feature type="domain" description="GTP cyclohydrolase II" evidence="10">
    <location>
        <begin position="277"/>
        <end position="412"/>
    </location>
</feature>
<dbReference type="Gene3D" id="3.40.50.10990">
    <property type="entry name" value="GTP cyclohydrolase II"/>
    <property type="match status" value="1"/>
</dbReference>
<evidence type="ECO:0000259" key="10">
    <source>
        <dbReference type="Pfam" id="PF00925"/>
    </source>
</evidence>
<comment type="catalytic activity">
    <reaction evidence="8">
        <text>GTP + 4 H2O = 2,5-diamino-6-hydroxy-4-(5-phosphoribosylamino)-pyrimidine + formate + 2 phosphate + 3 H(+)</text>
        <dbReference type="Rhea" id="RHEA:23704"/>
        <dbReference type="ChEBI" id="CHEBI:15377"/>
        <dbReference type="ChEBI" id="CHEBI:15378"/>
        <dbReference type="ChEBI" id="CHEBI:15740"/>
        <dbReference type="ChEBI" id="CHEBI:37565"/>
        <dbReference type="ChEBI" id="CHEBI:43474"/>
        <dbReference type="ChEBI" id="CHEBI:58614"/>
        <dbReference type="EC" id="3.5.4.25"/>
    </reaction>
</comment>
<accession>A0AAV0ALE9</accession>
<dbReference type="GO" id="GO:0003935">
    <property type="term" value="F:GTP cyclohydrolase II activity"/>
    <property type="evidence" value="ECO:0007669"/>
    <property type="project" value="UniProtKB-EC"/>
</dbReference>
<organism evidence="11 12">
    <name type="scientific">Phakopsora pachyrhizi</name>
    <name type="common">Asian soybean rust disease fungus</name>
    <dbReference type="NCBI Taxonomy" id="170000"/>
    <lineage>
        <taxon>Eukaryota</taxon>
        <taxon>Fungi</taxon>
        <taxon>Dikarya</taxon>
        <taxon>Basidiomycota</taxon>
        <taxon>Pucciniomycotina</taxon>
        <taxon>Pucciniomycetes</taxon>
        <taxon>Pucciniales</taxon>
        <taxon>Phakopsoraceae</taxon>
        <taxon>Phakopsora</taxon>
    </lineage>
</organism>
<evidence type="ECO:0000256" key="7">
    <source>
        <dbReference type="ARBA" id="ARBA00023134"/>
    </source>
</evidence>
<keyword evidence="5" id="KW-0547">Nucleotide-binding</keyword>
<comment type="pathway">
    <text evidence="1">Cofactor biosynthesis; riboflavin biosynthesis.</text>
</comment>
<feature type="compositionally biased region" description="Low complexity" evidence="9">
    <location>
        <begin position="116"/>
        <end position="139"/>
    </location>
</feature>
<dbReference type="Pfam" id="PF00925">
    <property type="entry name" value="GTP_cyclohydro2"/>
    <property type="match status" value="1"/>
</dbReference>
<evidence type="ECO:0000313" key="11">
    <source>
        <dbReference type="EMBL" id="CAH7668989.1"/>
    </source>
</evidence>
<dbReference type="InterPro" id="IPR032677">
    <property type="entry name" value="GTP_cyclohydro_II"/>
</dbReference>
<evidence type="ECO:0000256" key="5">
    <source>
        <dbReference type="ARBA" id="ARBA00022741"/>
    </source>
</evidence>
<evidence type="ECO:0000256" key="6">
    <source>
        <dbReference type="ARBA" id="ARBA00022801"/>
    </source>
</evidence>
<dbReference type="GO" id="GO:0009231">
    <property type="term" value="P:riboflavin biosynthetic process"/>
    <property type="evidence" value="ECO:0007669"/>
    <property type="project" value="UniProtKB-KW"/>
</dbReference>
<keyword evidence="12" id="KW-1185">Reference proteome</keyword>
<dbReference type="EMBL" id="CALTRL010000634">
    <property type="protein sequence ID" value="CAH7668989.1"/>
    <property type="molecule type" value="Genomic_DNA"/>
</dbReference>
<dbReference type="NCBIfam" id="NF001591">
    <property type="entry name" value="PRK00393.1"/>
    <property type="match status" value="1"/>
</dbReference>
<feature type="region of interest" description="Disordered" evidence="9">
    <location>
        <begin position="99"/>
        <end position="139"/>
    </location>
</feature>
<dbReference type="PANTHER" id="PTHR21327">
    <property type="entry name" value="GTP CYCLOHYDROLASE II-RELATED"/>
    <property type="match status" value="1"/>
</dbReference>
<evidence type="ECO:0000313" key="12">
    <source>
        <dbReference type="Proteomes" id="UP001153365"/>
    </source>
</evidence>
<protein>
    <recommendedName>
        <fullName evidence="3">GTP cyclohydrolase II</fullName>
        <ecNumber evidence="3">3.5.4.25</ecNumber>
    </recommendedName>
</protein>
<evidence type="ECO:0000256" key="2">
    <source>
        <dbReference type="ARBA" id="ARBA00008131"/>
    </source>
</evidence>
<dbReference type="InterPro" id="IPR000926">
    <property type="entry name" value="RibA"/>
</dbReference>
<comment type="similarity">
    <text evidence="2">Belongs to the GTP cyclohydrolase II family.</text>
</comment>
<keyword evidence="4" id="KW-0686">Riboflavin biosynthesis</keyword>
<evidence type="ECO:0000256" key="3">
    <source>
        <dbReference type="ARBA" id="ARBA00012762"/>
    </source>
</evidence>
<dbReference type="InterPro" id="IPR036144">
    <property type="entry name" value="RibA-like_sf"/>
</dbReference>
<reference evidence="11" key="1">
    <citation type="submission" date="2022-06" db="EMBL/GenBank/DDBJ databases">
        <authorList>
            <consortium name="SYNGENTA / RWTH Aachen University"/>
        </authorList>
    </citation>
    <scope>NUCLEOTIDE SEQUENCE</scope>
</reference>
<evidence type="ECO:0000256" key="4">
    <source>
        <dbReference type="ARBA" id="ARBA00022619"/>
    </source>
</evidence>
<dbReference type="GO" id="GO:0005525">
    <property type="term" value="F:GTP binding"/>
    <property type="evidence" value="ECO:0007669"/>
    <property type="project" value="UniProtKB-KW"/>
</dbReference>
<feature type="compositionally biased region" description="Polar residues" evidence="9">
    <location>
        <begin position="101"/>
        <end position="115"/>
    </location>
</feature>